<dbReference type="EMBL" id="JACQCQ010000013">
    <property type="protein sequence ID" value="MBI3627891.1"/>
    <property type="molecule type" value="Genomic_DNA"/>
</dbReference>
<comment type="caution">
    <text evidence="5">The sequence shown here is derived from an EMBL/GenBank/DDBJ whole genome shotgun (WGS) entry which is preliminary data.</text>
</comment>
<accession>A0A9D6LRU1</accession>
<reference evidence="5" key="1">
    <citation type="submission" date="2020-07" db="EMBL/GenBank/DDBJ databases">
        <title>Huge and variable diversity of episymbiotic CPR bacteria and DPANN archaea in groundwater ecosystems.</title>
        <authorList>
            <person name="He C.Y."/>
            <person name="Keren R."/>
            <person name="Whittaker M."/>
            <person name="Farag I.F."/>
            <person name="Doudna J."/>
            <person name="Cate J.H.D."/>
            <person name="Banfield J.F."/>
        </authorList>
    </citation>
    <scope>NUCLEOTIDE SEQUENCE</scope>
    <source>
        <strain evidence="5">NC_groundwater_972_Pr1_S-0.2um_49_27</strain>
    </source>
</reference>
<feature type="domain" description="FAD/NAD(P)-binding" evidence="4">
    <location>
        <begin position="6"/>
        <end position="305"/>
    </location>
</feature>
<dbReference type="PRINTS" id="PR00411">
    <property type="entry name" value="PNDRDTASEI"/>
</dbReference>
<keyword evidence="2" id="KW-0285">Flavoprotein</keyword>
<sequence length="409" mass="44349">MDQTVDYLIIGGGIAGITAAETIREKDASGSIAVITNEPHMLYSRVLLPSYLKQRIKRGQVFMRTIKDFDKKNIHVFAGEEAIQVRPERHDVVLQSGAVVRYRKLLISTGGKVFPLPFPGGAGVSNIFRLQTVDDADLFYQALPNIKQAVVLGGGFIALEFLETLSLRGIKTILVAPEEHFFSKFSGPAGSAILEKNFEDHEFELHLGDTINSIASKDGAIAGVLTRNGKKILCDALCVGIGVERNIHFLTGSGITLGTYGVITDEFLETGAFDVYAAGDAAEFQDLALGEVHTVGNWNNAFLQGKAAGANMAGGKKAFLNISSYSITNLGLHISVVGSSNASYQRVIRETKKPLAYQEMYLGQGIIKGAFFINSAKSQSLISRWILEHRNMSQSLALLSNPEVPLDQI</sequence>
<comment type="cofactor">
    <cofactor evidence="1">
        <name>FAD</name>
        <dbReference type="ChEBI" id="CHEBI:57692"/>
    </cofactor>
</comment>
<dbReference type="InterPro" id="IPR050260">
    <property type="entry name" value="FAD-bd_OxRdtase"/>
</dbReference>
<dbReference type="InterPro" id="IPR036188">
    <property type="entry name" value="FAD/NAD-bd_sf"/>
</dbReference>
<dbReference type="PANTHER" id="PTHR43429">
    <property type="entry name" value="PYRIDINE NUCLEOTIDE-DISULFIDE OXIDOREDUCTASE DOMAIN-CONTAINING"/>
    <property type="match status" value="1"/>
</dbReference>
<protein>
    <submittedName>
        <fullName evidence="5">NAD(P)/FAD-dependent oxidoreductase</fullName>
    </submittedName>
</protein>
<proteinExistence type="predicted"/>
<dbReference type="PANTHER" id="PTHR43429:SF3">
    <property type="entry name" value="NITRITE REDUCTASE [NAD(P)H]"/>
    <property type="match status" value="1"/>
</dbReference>
<name>A0A9D6LRU1_9BACT</name>
<dbReference type="Pfam" id="PF07992">
    <property type="entry name" value="Pyr_redox_2"/>
    <property type="match status" value="1"/>
</dbReference>
<dbReference type="SUPFAM" id="SSF51905">
    <property type="entry name" value="FAD/NAD(P)-binding domain"/>
    <property type="match status" value="2"/>
</dbReference>
<gene>
    <name evidence="5" type="ORF">HY220_04100</name>
</gene>
<evidence type="ECO:0000259" key="4">
    <source>
        <dbReference type="Pfam" id="PF07992"/>
    </source>
</evidence>
<evidence type="ECO:0000256" key="3">
    <source>
        <dbReference type="ARBA" id="ARBA00022827"/>
    </source>
</evidence>
<dbReference type="PRINTS" id="PR00368">
    <property type="entry name" value="FADPNR"/>
</dbReference>
<dbReference type="Gene3D" id="3.50.50.60">
    <property type="entry name" value="FAD/NAD(P)-binding domain"/>
    <property type="match status" value="2"/>
</dbReference>
<evidence type="ECO:0000313" key="6">
    <source>
        <dbReference type="Proteomes" id="UP000808388"/>
    </source>
</evidence>
<evidence type="ECO:0000313" key="5">
    <source>
        <dbReference type="EMBL" id="MBI3627891.1"/>
    </source>
</evidence>
<dbReference type="Proteomes" id="UP000808388">
    <property type="component" value="Unassembled WGS sequence"/>
</dbReference>
<dbReference type="GO" id="GO:0016491">
    <property type="term" value="F:oxidoreductase activity"/>
    <property type="evidence" value="ECO:0007669"/>
    <property type="project" value="InterPro"/>
</dbReference>
<evidence type="ECO:0000256" key="2">
    <source>
        <dbReference type="ARBA" id="ARBA00022630"/>
    </source>
</evidence>
<dbReference type="AlphaFoldDB" id="A0A9D6LRU1"/>
<evidence type="ECO:0000256" key="1">
    <source>
        <dbReference type="ARBA" id="ARBA00001974"/>
    </source>
</evidence>
<organism evidence="5 6">
    <name type="scientific">Candidatus Sungiibacteriota bacterium</name>
    <dbReference type="NCBI Taxonomy" id="2750080"/>
    <lineage>
        <taxon>Bacteria</taxon>
        <taxon>Candidatus Sungiibacteriota</taxon>
    </lineage>
</organism>
<dbReference type="InterPro" id="IPR023753">
    <property type="entry name" value="FAD/NAD-binding_dom"/>
</dbReference>
<keyword evidence="3" id="KW-0274">FAD</keyword>